<dbReference type="InterPro" id="IPR036396">
    <property type="entry name" value="Cyt_P450_sf"/>
</dbReference>
<dbReference type="RefSeq" id="XP_013253521.1">
    <property type="nucleotide sequence ID" value="XM_013398067.1"/>
</dbReference>
<name>A0A072NTG3_9EURO</name>
<keyword evidence="1" id="KW-0349">Heme</keyword>
<dbReference type="PANTHER" id="PTHR24305:SF156">
    <property type="entry name" value="P450, PUTATIVE (EUROFUNG)-RELATED"/>
    <property type="match status" value="1"/>
</dbReference>
<gene>
    <name evidence="2" type="ORF">A1O9_13011</name>
</gene>
<keyword evidence="1" id="KW-0479">Metal-binding</keyword>
<dbReference type="AlphaFoldDB" id="A0A072NTG3"/>
<dbReference type="Gene3D" id="1.10.630.10">
    <property type="entry name" value="Cytochrome P450"/>
    <property type="match status" value="1"/>
</dbReference>
<evidence type="ECO:0000313" key="3">
    <source>
        <dbReference type="Proteomes" id="UP000027920"/>
    </source>
</evidence>
<dbReference type="GeneID" id="25287904"/>
<dbReference type="GO" id="GO:0005506">
    <property type="term" value="F:iron ion binding"/>
    <property type="evidence" value="ECO:0007669"/>
    <property type="project" value="InterPro"/>
</dbReference>
<comment type="cofactor">
    <cofactor evidence="1">
        <name>heme</name>
        <dbReference type="ChEBI" id="CHEBI:30413"/>
    </cofactor>
</comment>
<dbReference type="HOGENOM" id="CLU_001570_14_2_1"/>
<dbReference type="InterPro" id="IPR001128">
    <property type="entry name" value="Cyt_P450"/>
</dbReference>
<dbReference type="GO" id="GO:0016705">
    <property type="term" value="F:oxidoreductase activity, acting on paired donors, with incorporation or reduction of molecular oxygen"/>
    <property type="evidence" value="ECO:0007669"/>
    <property type="project" value="InterPro"/>
</dbReference>
<dbReference type="GO" id="GO:0004497">
    <property type="term" value="F:monooxygenase activity"/>
    <property type="evidence" value="ECO:0007669"/>
    <property type="project" value="InterPro"/>
</dbReference>
<dbReference type="Pfam" id="PF00067">
    <property type="entry name" value="p450"/>
    <property type="match status" value="1"/>
</dbReference>
<keyword evidence="1" id="KW-0408">Iron</keyword>
<dbReference type="GO" id="GO:0020037">
    <property type="term" value="F:heme binding"/>
    <property type="evidence" value="ECO:0007669"/>
    <property type="project" value="InterPro"/>
</dbReference>
<dbReference type="SUPFAM" id="SSF48264">
    <property type="entry name" value="Cytochrome P450"/>
    <property type="match status" value="1"/>
</dbReference>
<dbReference type="InterPro" id="IPR002401">
    <property type="entry name" value="Cyt_P450_E_grp-I"/>
</dbReference>
<evidence type="ECO:0000256" key="1">
    <source>
        <dbReference type="PIRSR" id="PIRSR602401-1"/>
    </source>
</evidence>
<feature type="binding site" description="axial binding residue" evidence="1">
    <location>
        <position position="438"/>
    </location>
    <ligand>
        <name>heme</name>
        <dbReference type="ChEBI" id="CHEBI:30413"/>
    </ligand>
    <ligandPart>
        <name>Fe</name>
        <dbReference type="ChEBI" id="CHEBI:18248"/>
    </ligandPart>
</feature>
<reference evidence="2 3" key="1">
    <citation type="submission" date="2013-03" db="EMBL/GenBank/DDBJ databases">
        <title>The Genome Sequence of Exophiala aquamarina CBS 119918.</title>
        <authorList>
            <consortium name="The Broad Institute Genomics Platform"/>
            <person name="Cuomo C."/>
            <person name="de Hoog S."/>
            <person name="Gorbushina A."/>
            <person name="Walker B."/>
            <person name="Young S.K."/>
            <person name="Zeng Q."/>
            <person name="Gargeya S."/>
            <person name="Fitzgerald M."/>
            <person name="Haas B."/>
            <person name="Abouelleil A."/>
            <person name="Allen A.W."/>
            <person name="Alvarado L."/>
            <person name="Arachchi H.M."/>
            <person name="Berlin A.M."/>
            <person name="Chapman S.B."/>
            <person name="Gainer-Dewar J."/>
            <person name="Goldberg J."/>
            <person name="Griggs A."/>
            <person name="Gujja S."/>
            <person name="Hansen M."/>
            <person name="Howarth C."/>
            <person name="Imamovic A."/>
            <person name="Ireland A."/>
            <person name="Larimer J."/>
            <person name="McCowan C."/>
            <person name="Murphy C."/>
            <person name="Pearson M."/>
            <person name="Poon T.W."/>
            <person name="Priest M."/>
            <person name="Roberts A."/>
            <person name="Saif S."/>
            <person name="Shea T."/>
            <person name="Sisk P."/>
            <person name="Sykes S."/>
            <person name="Wortman J."/>
            <person name="Nusbaum C."/>
            <person name="Birren B."/>
        </authorList>
    </citation>
    <scope>NUCLEOTIDE SEQUENCE [LARGE SCALE GENOMIC DNA]</scope>
    <source>
        <strain evidence="2 3">CBS 119918</strain>
    </source>
</reference>
<proteinExistence type="predicted"/>
<evidence type="ECO:0000313" key="2">
    <source>
        <dbReference type="EMBL" id="KEF50931.1"/>
    </source>
</evidence>
<comment type="caution">
    <text evidence="2">The sequence shown here is derived from an EMBL/GenBank/DDBJ whole genome shotgun (WGS) entry which is preliminary data.</text>
</comment>
<sequence length="495" mass="55531">MAALQLLCSATTFPILALMFLLFRCIYRLSPLHRLYHIPGPIRARLTSLWLTYHSWAGDEASTVHSLHLTYGPIVVVGPNAVDIADGAALSDIYVEKGGFRKPEYYLNFTVDGYRTIFSEVDSAARASRAKAVLPVFGPLRLRQGREAVYACVQKWIDIIGMEAKVGRPVDVLGLSRSFAIDAASEYLFGHSYGALDIDRRMVAKKARGEERGRADGMIDAFDAVGRYWYLPPWAYGWVDWVRITFFANAALRKTFLVMDAYVNQAVEGAANAEKSSLAGRFQGRLLSAGITVGETKAQCKDALLAGVDTTGYNLAHIIFQLAKHPEIYQALRKEIQDSIPTDDQVQCLPYLRGVVQEGLRISTANPTRIPRVVPRCGWHFRDTFFPSGVEVSCSSYELHHNPAVFDCPQEFRPERWLKASREMDRDYIPFGVGFRRCIAMNLALVELYCAIHKLVEYDLLSDAQPCEDGIELKEWFNSKVVGGTIDLKWESGHE</sequence>
<dbReference type="Proteomes" id="UP000027920">
    <property type="component" value="Unassembled WGS sequence"/>
</dbReference>
<dbReference type="PRINTS" id="PR00463">
    <property type="entry name" value="EP450I"/>
</dbReference>
<dbReference type="InterPro" id="IPR050121">
    <property type="entry name" value="Cytochrome_P450_monoxygenase"/>
</dbReference>
<protein>
    <recommendedName>
        <fullName evidence="4">Cytochrome P450 oxidoreductase</fullName>
    </recommendedName>
</protein>
<dbReference type="OrthoDB" id="3945418at2759"/>
<dbReference type="CDD" id="cd11062">
    <property type="entry name" value="CYP58-like"/>
    <property type="match status" value="1"/>
</dbReference>
<organism evidence="2 3">
    <name type="scientific">Exophiala aquamarina CBS 119918</name>
    <dbReference type="NCBI Taxonomy" id="1182545"/>
    <lineage>
        <taxon>Eukaryota</taxon>
        <taxon>Fungi</taxon>
        <taxon>Dikarya</taxon>
        <taxon>Ascomycota</taxon>
        <taxon>Pezizomycotina</taxon>
        <taxon>Eurotiomycetes</taxon>
        <taxon>Chaetothyriomycetidae</taxon>
        <taxon>Chaetothyriales</taxon>
        <taxon>Herpotrichiellaceae</taxon>
        <taxon>Exophiala</taxon>
    </lineage>
</organism>
<dbReference type="STRING" id="1182545.A0A072NTG3"/>
<dbReference type="PRINTS" id="PR00385">
    <property type="entry name" value="P450"/>
</dbReference>
<dbReference type="VEuPathDB" id="FungiDB:A1O9_13011"/>
<evidence type="ECO:0008006" key="4">
    <source>
        <dbReference type="Google" id="ProtNLM"/>
    </source>
</evidence>
<keyword evidence="3" id="KW-1185">Reference proteome</keyword>
<dbReference type="PANTHER" id="PTHR24305">
    <property type="entry name" value="CYTOCHROME P450"/>
    <property type="match status" value="1"/>
</dbReference>
<accession>A0A072NTG3</accession>
<dbReference type="EMBL" id="AMGV01000042">
    <property type="protein sequence ID" value="KEF50931.1"/>
    <property type="molecule type" value="Genomic_DNA"/>
</dbReference>